<dbReference type="Proteomes" id="UP000499080">
    <property type="component" value="Unassembled WGS sequence"/>
</dbReference>
<feature type="transmembrane region" description="Helical" evidence="5">
    <location>
        <begin position="208"/>
        <end position="226"/>
    </location>
</feature>
<keyword evidence="7" id="KW-1185">Reference proteome</keyword>
<evidence type="ECO:0000256" key="4">
    <source>
        <dbReference type="ARBA" id="ARBA00023136"/>
    </source>
</evidence>
<evidence type="ECO:0000256" key="3">
    <source>
        <dbReference type="ARBA" id="ARBA00022989"/>
    </source>
</evidence>
<sequence length="475" mass="52618">MQNTQNPDNLNVCVQRKLGLASSISMTLSAIIGAGIFISPKGTLKYSGSVGMSLVIWGLSGLISMIGAMCFIELGTSIPFSGSKYTYLLICFGELPAFLYLWSYIVILAPVFNVVLSLTFANYIIELFFPNCAVPPGAVRLLASLPICLLTYVNCRKVHWATRVQGIFTSTKILALTIIIVAGAYHLYSGNTQNFNDAFHETTKNPSNMVLGFYHGLYAFAGWDFINHVTEELKNPSVNLPRNIYISLSLVTVIYVLANVAYLAVLTPTEILTSNAVAVSFGEKIFGMMFSAIMSLFVVLSTFGTMNCRIYRSSRLFFAAAKEGHLPNLLAMVHVKYLTPVPSIIFAVNLFFPVTYLLVSGFLIIFSLFADLWEPLMGIAVVASGVPIYMVAVIWRNKLNFYDKAFTGKSGKVGTYLIGTHLFEFDSLPKYFKITMIYNEKPSDSHWILGYSRFEFVYPRRSGAKAEETRGSSLP</sequence>
<gene>
    <name evidence="6" type="primary">Slc7a6_3</name>
    <name evidence="6" type="ORF">AVEN_137789_1</name>
</gene>
<protein>
    <submittedName>
        <fullName evidence="6">Y+L amino acid transporter 2</fullName>
    </submittedName>
</protein>
<comment type="caution">
    <text evidence="6">The sequence shown here is derived from an EMBL/GenBank/DDBJ whole genome shotgun (WGS) entry which is preliminary data.</text>
</comment>
<dbReference type="GO" id="GO:0015179">
    <property type="term" value="F:L-amino acid transmembrane transporter activity"/>
    <property type="evidence" value="ECO:0007669"/>
    <property type="project" value="TreeGrafter"/>
</dbReference>
<dbReference type="InterPro" id="IPR050598">
    <property type="entry name" value="AminoAcid_Transporter"/>
</dbReference>
<keyword evidence="3 5" id="KW-1133">Transmembrane helix</keyword>
<name>A0A4Y2LAJ0_ARAVE</name>
<feature type="transmembrane region" description="Helical" evidence="5">
    <location>
        <begin position="20"/>
        <end position="38"/>
    </location>
</feature>
<feature type="transmembrane region" description="Helical" evidence="5">
    <location>
        <begin position="167"/>
        <end position="188"/>
    </location>
</feature>
<evidence type="ECO:0000313" key="7">
    <source>
        <dbReference type="Proteomes" id="UP000499080"/>
    </source>
</evidence>
<dbReference type="PANTHER" id="PTHR11785:SF240">
    <property type="entry name" value="LD25378P"/>
    <property type="match status" value="1"/>
</dbReference>
<dbReference type="Pfam" id="PF13520">
    <property type="entry name" value="AA_permease_2"/>
    <property type="match status" value="1"/>
</dbReference>
<feature type="transmembrane region" description="Helical" evidence="5">
    <location>
        <begin position="376"/>
        <end position="395"/>
    </location>
</feature>
<keyword evidence="4 5" id="KW-0472">Membrane</keyword>
<dbReference type="EMBL" id="BGPR01005586">
    <property type="protein sequence ID" value="GBN11522.1"/>
    <property type="molecule type" value="Genomic_DNA"/>
</dbReference>
<feature type="transmembrane region" description="Helical" evidence="5">
    <location>
        <begin position="344"/>
        <end position="370"/>
    </location>
</feature>
<evidence type="ECO:0000256" key="5">
    <source>
        <dbReference type="SAM" id="Phobius"/>
    </source>
</evidence>
<evidence type="ECO:0000256" key="2">
    <source>
        <dbReference type="ARBA" id="ARBA00022692"/>
    </source>
</evidence>
<evidence type="ECO:0000256" key="1">
    <source>
        <dbReference type="ARBA" id="ARBA00004141"/>
    </source>
</evidence>
<feature type="transmembrane region" description="Helical" evidence="5">
    <location>
        <begin position="246"/>
        <end position="265"/>
    </location>
</feature>
<dbReference type="GO" id="GO:0016020">
    <property type="term" value="C:membrane"/>
    <property type="evidence" value="ECO:0007669"/>
    <property type="project" value="UniProtKB-SubCell"/>
</dbReference>
<accession>A0A4Y2LAJ0</accession>
<dbReference type="AlphaFoldDB" id="A0A4Y2LAJ0"/>
<comment type="subcellular location">
    <subcellularLocation>
        <location evidence="1">Membrane</location>
        <topology evidence="1">Multi-pass membrane protein</topology>
    </subcellularLocation>
</comment>
<dbReference type="InterPro" id="IPR002293">
    <property type="entry name" value="AA/rel_permease1"/>
</dbReference>
<dbReference type="OrthoDB" id="5982228at2759"/>
<feature type="transmembrane region" description="Helical" evidence="5">
    <location>
        <begin position="137"/>
        <end position="155"/>
    </location>
</feature>
<dbReference type="PANTHER" id="PTHR11785">
    <property type="entry name" value="AMINO ACID TRANSPORTER"/>
    <property type="match status" value="1"/>
</dbReference>
<feature type="transmembrane region" description="Helical" evidence="5">
    <location>
        <begin position="285"/>
        <end position="306"/>
    </location>
</feature>
<evidence type="ECO:0000313" key="6">
    <source>
        <dbReference type="EMBL" id="GBN11522.1"/>
    </source>
</evidence>
<feature type="transmembrane region" description="Helical" evidence="5">
    <location>
        <begin position="97"/>
        <end position="125"/>
    </location>
</feature>
<feature type="transmembrane region" description="Helical" evidence="5">
    <location>
        <begin position="50"/>
        <end position="76"/>
    </location>
</feature>
<proteinExistence type="predicted"/>
<organism evidence="6 7">
    <name type="scientific">Araneus ventricosus</name>
    <name type="common">Orbweaver spider</name>
    <name type="synonym">Epeira ventricosa</name>
    <dbReference type="NCBI Taxonomy" id="182803"/>
    <lineage>
        <taxon>Eukaryota</taxon>
        <taxon>Metazoa</taxon>
        <taxon>Ecdysozoa</taxon>
        <taxon>Arthropoda</taxon>
        <taxon>Chelicerata</taxon>
        <taxon>Arachnida</taxon>
        <taxon>Araneae</taxon>
        <taxon>Araneomorphae</taxon>
        <taxon>Entelegynae</taxon>
        <taxon>Araneoidea</taxon>
        <taxon>Araneidae</taxon>
        <taxon>Araneus</taxon>
    </lineage>
</organism>
<dbReference type="Gene3D" id="1.20.1740.10">
    <property type="entry name" value="Amino acid/polyamine transporter I"/>
    <property type="match status" value="1"/>
</dbReference>
<keyword evidence="2 5" id="KW-0812">Transmembrane</keyword>
<reference evidence="6 7" key="1">
    <citation type="journal article" date="2019" name="Sci. Rep.">
        <title>Orb-weaving spider Araneus ventricosus genome elucidates the spidroin gene catalogue.</title>
        <authorList>
            <person name="Kono N."/>
            <person name="Nakamura H."/>
            <person name="Ohtoshi R."/>
            <person name="Moran D.A.P."/>
            <person name="Shinohara A."/>
            <person name="Yoshida Y."/>
            <person name="Fujiwara M."/>
            <person name="Mori M."/>
            <person name="Tomita M."/>
            <person name="Arakawa K."/>
        </authorList>
    </citation>
    <scope>NUCLEOTIDE SEQUENCE [LARGE SCALE GENOMIC DNA]</scope>
</reference>